<organism evidence="1 2">
    <name type="scientific">Paractinoplanes brasiliensis</name>
    <dbReference type="NCBI Taxonomy" id="52695"/>
    <lineage>
        <taxon>Bacteria</taxon>
        <taxon>Bacillati</taxon>
        <taxon>Actinomycetota</taxon>
        <taxon>Actinomycetes</taxon>
        <taxon>Micromonosporales</taxon>
        <taxon>Micromonosporaceae</taxon>
        <taxon>Paractinoplanes</taxon>
    </lineage>
</organism>
<dbReference type="AlphaFoldDB" id="A0A4R6JCH1"/>
<protein>
    <submittedName>
        <fullName evidence="1">Uncharacterized protein</fullName>
    </submittedName>
</protein>
<evidence type="ECO:0000313" key="1">
    <source>
        <dbReference type="EMBL" id="TDO32631.1"/>
    </source>
</evidence>
<accession>A0A4R6JCH1</accession>
<gene>
    <name evidence="1" type="ORF">C8E87_8101</name>
</gene>
<evidence type="ECO:0000313" key="2">
    <source>
        <dbReference type="Proteomes" id="UP000294901"/>
    </source>
</evidence>
<reference evidence="1 2" key="1">
    <citation type="submission" date="2019-03" db="EMBL/GenBank/DDBJ databases">
        <title>Sequencing the genomes of 1000 actinobacteria strains.</title>
        <authorList>
            <person name="Klenk H.-P."/>
        </authorList>
    </citation>
    <scope>NUCLEOTIDE SEQUENCE [LARGE SCALE GENOMIC DNA]</scope>
    <source>
        <strain evidence="1 2">DSM 43805</strain>
    </source>
</reference>
<sequence length="36" mass="3818">MNVLELQNLVSEKPEGPAVTTVTTTTTTVTFTSAVH</sequence>
<dbReference type="Proteomes" id="UP000294901">
    <property type="component" value="Unassembled WGS sequence"/>
</dbReference>
<comment type="caution">
    <text evidence="1">The sequence shown here is derived from an EMBL/GenBank/DDBJ whole genome shotgun (WGS) entry which is preliminary data.</text>
</comment>
<dbReference type="NCBIfam" id="NF038154">
    <property type="entry name" value="lanthi_III_a"/>
    <property type="match status" value="1"/>
</dbReference>
<dbReference type="RefSeq" id="WP_203721049.1">
    <property type="nucleotide sequence ID" value="NZ_BOMD01000135.1"/>
</dbReference>
<proteinExistence type="predicted"/>
<keyword evidence="2" id="KW-1185">Reference proteome</keyword>
<dbReference type="EMBL" id="SNWR01000002">
    <property type="protein sequence ID" value="TDO32631.1"/>
    <property type="molecule type" value="Genomic_DNA"/>
</dbReference>
<name>A0A4R6JCH1_9ACTN</name>